<proteinExistence type="predicted"/>
<evidence type="ECO:0000259" key="1">
    <source>
        <dbReference type="Pfam" id="PF00557"/>
    </source>
</evidence>
<dbReference type="Gene3D" id="3.90.230.10">
    <property type="entry name" value="Creatinase/methionine aminopeptidase superfamily"/>
    <property type="match status" value="1"/>
</dbReference>
<reference evidence="2 3" key="2">
    <citation type="submission" date="2020-06" db="EMBL/GenBank/DDBJ databases">
        <title>Polyphasic characterization of a Rahnella strain isolated from tree sap.</title>
        <authorList>
            <person name="Kim I.S."/>
        </authorList>
    </citation>
    <scope>NUCLEOTIDE SEQUENCE [LARGE SCALE GENOMIC DNA]</scope>
    <source>
        <strain evidence="2 3">SAP-1</strain>
    </source>
</reference>
<dbReference type="InterPro" id="IPR036005">
    <property type="entry name" value="Creatinase/aminopeptidase-like"/>
</dbReference>
<dbReference type="InterPro" id="IPR000994">
    <property type="entry name" value="Pept_M24"/>
</dbReference>
<dbReference type="AlphaFoldDB" id="A0A848MN52"/>
<dbReference type="RefSeq" id="WP_169405567.1">
    <property type="nucleotide sequence ID" value="NZ_JAADJU010000019.1"/>
</dbReference>
<dbReference type="EMBL" id="JAADJU010000019">
    <property type="protein sequence ID" value="NMP29867.1"/>
    <property type="molecule type" value="Genomic_DNA"/>
</dbReference>
<evidence type="ECO:0000313" key="3">
    <source>
        <dbReference type="Proteomes" id="UP000585363"/>
    </source>
</evidence>
<comment type="caution">
    <text evidence="2">The sequence shown here is derived from an EMBL/GenBank/DDBJ whole genome shotgun (WGS) entry which is preliminary data.</text>
</comment>
<sequence>MTTTSAITKPAWDYRPGPDIAFTAPEGLRAAQKLAKAAALVGVAAARAGIREVEVEQQVHTYLQQQGAVGIWTITNVGLGENTRVCFPTQGPGEQIAGEQDVLMVDVHPITADGSWGDCTRCAIIGDYPEATQALRDLERIHYETLALCRPGMPANELFALSHQRLTQEGFILLDLLGNIGHSLTAGAAYTQGFIDAGNATPMWGAWAIEPFAQRGEVAVKVEDLLWFGREGCEIL</sequence>
<gene>
    <name evidence="2" type="ORF">GW590_23755</name>
</gene>
<keyword evidence="3" id="KW-1185">Reference proteome</keyword>
<dbReference type="Pfam" id="PF00557">
    <property type="entry name" value="Peptidase_M24"/>
    <property type="match status" value="1"/>
</dbReference>
<dbReference type="InterPro" id="IPR050659">
    <property type="entry name" value="Peptidase_M24B"/>
</dbReference>
<evidence type="ECO:0000313" key="2">
    <source>
        <dbReference type="EMBL" id="NMP29867.1"/>
    </source>
</evidence>
<dbReference type="SUPFAM" id="SSF55920">
    <property type="entry name" value="Creatinase/aminopeptidase"/>
    <property type="match status" value="1"/>
</dbReference>
<keyword evidence="2" id="KW-0645">Protease</keyword>
<dbReference type="PANTHER" id="PTHR46112:SF2">
    <property type="entry name" value="XAA-PRO AMINOPEPTIDASE P-RELATED"/>
    <property type="match status" value="1"/>
</dbReference>
<dbReference type="PANTHER" id="PTHR46112">
    <property type="entry name" value="AMINOPEPTIDASE"/>
    <property type="match status" value="1"/>
</dbReference>
<dbReference type="GO" id="GO:0004177">
    <property type="term" value="F:aminopeptidase activity"/>
    <property type="evidence" value="ECO:0007669"/>
    <property type="project" value="UniProtKB-KW"/>
</dbReference>
<name>A0A848MN52_9GAMM</name>
<feature type="domain" description="Peptidase M24" evidence="1">
    <location>
        <begin position="26"/>
        <end position="184"/>
    </location>
</feature>
<reference evidence="2 3" key="1">
    <citation type="submission" date="2020-01" db="EMBL/GenBank/DDBJ databases">
        <authorList>
            <person name="Lee S.D."/>
        </authorList>
    </citation>
    <scope>NUCLEOTIDE SEQUENCE [LARGE SCALE GENOMIC DNA]</scope>
    <source>
        <strain evidence="2 3">SAP-1</strain>
    </source>
</reference>
<keyword evidence="2" id="KW-0031">Aminopeptidase</keyword>
<dbReference type="Proteomes" id="UP000585363">
    <property type="component" value="Unassembled WGS sequence"/>
</dbReference>
<keyword evidence="2" id="KW-0378">Hydrolase</keyword>
<accession>A0A848MN52</accession>
<organism evidence="2 3">
    <name type="scientific">Rouxiella aceris</name>
    <dbReference type="NCBI Taxonomy" id="2703884"/>
    <lineage>
        <taxon>Bacteria</taxon>
        <taxon>Pseudomonadati</taxon>
        <taxon>Pseudomonadota</taxon>
        <taxon>Gammaproteobacteria</taxon>
        <taxon>Enterobacterales</taxon>
        <taxon>Yersiniaceae</taxon>
        <taxon>Rouxiella</taxon>
    </lineage>
</organism>
<protein>
    <submittedName>
        <fullName evidence="2">Aminopeptidase P family protein</fullName>
    </submittedName>
</protein>